<gene>
    <name evidence="1" type="ORF">FVE85_6832</name>
</gene>
<dbReference type="InterPro" id="IPR011004">
    <property type="entry name" value="Trimer_LpxA-like_sf"/>
</dbReference>
<dbReference type="PANTHER" id="PTHR13061">
    <property type="entry name" value="DYNACTIN SUBUNIT P25"/>
    <property type="match status" value="1"/>
</dbReference>
<reference evidence="2" key="1">
    <citation type="journal article" date="2019" name="Nat. Commun.">
        <title>Expansion of phycobilisome linker gene families in mesophilic red algae.</title>
        <authorList>
            <person name="Lee J."/>
            <person name="Kim D."/>
            <person name="Bhattacharya D."/>
            <person name="Yoon H.S."/>
        </authorList>
    </citation>
    <scope>NUCLEOTIDE SEQUENCE [LARGE SCALE GENOMIC DNA]</scope>
    <source>
        <strain evidence="2">CCMP 1328</strain>
    </source>
</reference>
<organism evidence="1 2">
    <name type="scientific">Porphyridium purpureum</name>
    <name type="common">Red alga</name>
    <name type="synonym">Porphyridium cruentum</name>
    <dbReference type="NCBI Taxonomy" id="35688"/>
    <lineage>
        <taxon>Eukaryota</taxon>
        <taxon>Rhodophyta</taxon>
        <taxon>Bangiophyceae</taxon>
        <taxon>Porphyridiales</taxon>
        <taxon>Porphyridiaceae</taxon>
        <taxon>Porphyridium</taxon>
    </lineage>
</organism>
<dbReference type="Pfam" id="PF00132">
    <property type="entry name" value="Hexapep"/>
    <property type="match status" value="1"/>
</dbReference>
<dbReference type="PANTHER" id="PTHR13061:SF29">
    <property type="entry name" value="GAMMA CARBONIC ANHYDRASE-LIKE 1, MITOCHONDRIAL-RELATED"/>
    <property type="match status" value="1"/>
</dbReference>
<dbReference type="OrthoDB" id="25818at2759"/>
<dbReference type="CDD" id="cd04645">
    <property type="entry name" value="LbH_gamma_CA_like"/>
    <property type="match status" value="1"/>
</dbReference>
<dbReference type="InterPro" id="IPR001451">
    <property type="entry name" value="Hexapep"/>
</dbReference>
<dbReference type="Gene3D" id="2.160.10.10">
    <property type="entry name" value="Hexapeptide repeat proteins"/>
    <property type="match status" value="1"/>
</dbReference>
<protein>
    <submittedName>
        <fullName evidence="1">Gamma carbonic anhydrase 2, mitochondrial</fullName>
    </submittedName>
</protein>
<accession>A0A5J4Z9B7</accession>
<dbReference type="InterPro" id="IPR050484">
    <property type="entry name" value="Transf_Hexapept/Carb_Anhydrase"/>
</dbReference>
<comment type="caution">
    <text evidence="1">The sequence shown here is derived from an EMBL/GenBank/DDBJ whole genome shotgun (WGS) entry which is preliminary data.</text>
</comment>
<dbReference type="AlphaFoldDB" id="A0A5J4Z9B7"/>
<evidence type="ECO:0000313" key="2">
    <source>
        <dbReference type="Proteomes" id="UP000324585"/>
    </source>
</evidence>
<dbReference type="SMR" id="A0A5J4Z9B7"/>
<sequence length="377" mass="40965">MCCCGKMGRRHGPGTGHYDATARQLPTTASCAQEVVRTVLLKPARQQLSPQVFMVNCACFIQSGLYLVVRVLWVGTEGGASRGEERAREGVDWWYWMDAVERVLRRAFFRAGYRVRAHGQALWKAGLNLQGALANTEGLVRHKKVLTWEGASPEIGSNVFVAPNASVIGKVTLGDGASVWYGATLRGDVNSIAVGAGSCVLDNAVVHVAKYGVGKQELPTIIGDRVCIGSGAIVHACEIASDSCVGNRAIVMDGATVAKHAMVGAGSMVTPGTKVGEMELWQGSPAKFVRNLTAAEVEELILKRVELSSSLALGHMEENLKTLEEIDDEKYKIKLRARYTKDYLSHIGLLGMEEEMHQRACETRNRELAQQRNALNN</sequence>
<dbReference type="InterPro" id="IPR047324">
    <property type="entry name" value="LbH_gamma_CA-like"/>
</dbReference>
<keyword evidence="2" id="KW-1185">Reference proteome</keyword>
<dbReference type="Proteomes" id="UP000324585">
    <property type="component" value="Unassembled WGS sequence"/>
</dbReference>
<name>A0A5J4Z9B7_PORPP</name>
<dbReference type="EMBL" id="VRMN01000001">
    <property type="protein sequence ID" value="KAA8499247.1"/>
    <property type="molecule type" value="Genomic_DNA"/>
</dbReference>
<evidence type="ECO:0000313" key="1">
    <source>
        <dbReference type="EMBL" id="KAA8499247.1"/>
    </source>
</evidence>
<proteinExistence type="predicted"/>
<dbReference type="SUPFAM" id="SSF51161">
    <property type="entry name" value="Trimeric LpxA-like enzymes"/>
    <property type="match status" value="1"/>
</dbReference>